<feature type="site" description="Lowers pKa of active site Cys" evidence="3">
    <location>
        <position position="243"/>
    </location>
</feature>
<feature type="site" description="Lowers pKa of active site Cys" evidence="3">
    <location>
        <position position="286"/>
    </location>
</feature>
<name>A0A023X4V9_RUBRA</name>
<dbReference type="SFLD" id="SFLDG01148">
    <property type="entry name" value="Xi_(cytGST)"/>
    <property type="match status" value="1"/>
</dbReference>
<keyword evidence="7" id="KW-1185">Reference proteome</keyword>
<feature type="active site" description="Nucleophile" evidence="1">
    <location>
        <position position="56"/>
    </location>
</feature>
<dbReference type="InterPro" id="IPR010987">
    <property type="entry name" value="Glutathione-S-Trfase_C-like"/>
</dbReference>
<dbReference type="InterPro" id="IPR047047">
    <property type="entry name" value="GST_Omega-like_C"/>
</dbReference>
<evidence type="ECO:0000256" key="2">
    <source>
        <dbReference type="PIRSR" id="PIRSR015753-2"/>
    </source>
</evidence>
<dbReference type="PANTHER" id="PTHR32419:SF6">
    <property type="entry name" value="GLUTATHIONE S-TRANSFERASE OMEGA-LIKE 1-RELATED"/>
    <property type="match status" value="1"/>
</dbReference>
<dbReference type="RefSeq" id="WP_038682081.1">
    <property type="nucleotide sequence ID" value="NZ_CP007514.1"/>
</dbReference>
<dbReference type="Proteomes" id="UP000025229">
    <property type="component" value="Chromosome"/>
</dbReference>
<sequence length="316" mass="36025">MGMLVEGRWKTGEFPKDEEGRFVRQKTTFRGRITADGSSGHPAEAGRYHLYISWACPWAHRTAILRTVKGLEEAISLSSVEPYMGKDGWTFSAEGEFADPLFGESHLRDIYVRADPDATGRVTTPVLWDKETGEIVNNESREIIRMLDHEFEELASGPDFCPSDLEDEIEQVLDEIYEPVNNGVYRAGFATTQAAYEEAVTELFEALDRWEDVLGGRRYLCGDRITEADWAMFTTLVRFDAVYHGHFKCNIRRIVDYPNLWGYVRDLYAYPGVAETVRLDQIKKHYYTSHESVNPTRIVPVGPAIDFTIPHGREGI</sequence>
<feature type="binding site" evidence="2">
    <location>
        <begin position="139"/>
        <end position="140"/>
    </location>
    <ligand>
        <name>glutathione</name>
        <dbReference type="ChEBI" id="CHEBI:57925"/>
    </ligand>
</feature>
<dbReference type="STRING" id="42256.RradSPS_1786"/>
<dbReference type="Proteomes" id="UP001281130">
    <property type="component" value="Unassembled WGS sequence"/>
</dbReference>
<dbReference type="OrthoDB" id="9769158at2"/>
<dbReference type="KEGG" id="rrd:RradSPS_1786"/>
<evidence type="ECO:0000313" key="5">
    <source>
        <dbReference type="EMBL" id="AHY47069.1"/>
    </source>
</evidence>
<dbReference type="AlphaFoldDB" id="A0A023X4V9"/>
<dbReference type="Pfam" id="PF13409">
    <property type="entry name" value="GST_N_2"/>
    <property type="match status" value="1"/>
</dbReference>
<dbReference type="PATRIC" id="fig|42256.3.peg.1812"/>
<dbReference type="PROSITE" id="PS50405">
    <property type="entry name" value="GST_CTER"/>
    <property type="match status" value="1"/>
</dbReference>
<evidence type="ECO:0000313" key="6">
    <source>
        <dbReference type="EMBL" id="MDX5894475.1"/>
    </source>
</evidence>
<dbReference type="GO" id="GO:0005737">
    <property type="term" value="C:cytoplasm"/>
    <property type="evidence" value="ECO:0007669"/>
    <property type="project" value="TreeGrafter"/>
</dbReference>
<dbReference type="InterPro" id="IPR036249">
    <property type="entry name" value="Thioredoxin-like_sf"/>
</dbReference>
<gene>
    <name evidence="5" type="ORF">RradSPS_1786</name>
    <name evidence="6" type="ORF">SIL72_10605</name>
</gene>
<dbReference type="PIRSF" id="PIRSF015753">
    <property type="entry name" value="GST"/>
    <property type="match status" value="1"/>
</dbReference>
<dbReference type="GO" id="GO:0016491">
    <property type="term" value="F:oxidoreductase activity"/>
    <property type="evidence" value="ECO:0007669"/>
    <property type="project" value="UniProtKB-KW"/>
</dbReference>
<feature type="active site" description="Proton donor/acceptor" evidence="1">
    <location>
        <position position="185"/>
    </location>
</feature>
<evidence type="ECO:0000259" key="4">
    <source>
        <dbReference type="PROSITE" id="PS50405"/>
    </source>
</evidence>
<dbReference type="HOGENOM" id="CLU_037263_1_0_11"/>
<keyword evidence="5" id="KW-0808">Transferase</keyword>
<feature type="domain" description="GST C-terminal" evidence="4">
    <location>
        <begin position="159"/>
        <end position="286"/>
    </location>
</feature>
<dbReference type="InterPro" id="IPR004045">
    <property type="entry name" value="Glutathione_S-Trfase_N"/>
</dbReference>
<evidence type="ECO:0000313" key="7">
    <source>
        <dbReference type="Proteomes" id="UP000025229"/>
    </source>
</evidence>
<accession>A0A023X4V9</accession>
<evidence type="ECO:0000256" key="3">
    <source>
        <dbReference type="PIRSR" id="PIRSR015753-3"/>
    </source>
</evidence>
<reference evidence="5 7" key="1">
    <citation type="submission" date="2014-03" db="EMBL/GenBank/DDBJ databases">
        <title>Complete genome sequence of the Radio-Resistant Rubrobacter radiotolerans RSPS-4.</title>
        <authorList>
            <person name="Egas C.C."/>
            <person name="Barroso C.C."/>
            <person name="Froufe H.J.C."/>
            <person name="Pacheco J.J."/>
            <person name="Albuquerque L.L."/>
            <person name="da Costa M.M.S."/>
        </authorList>
    </citation>
    <scope>NUCLEOTIDE SEQUENCE [LARGE SCALE GENOMIC DNA]</scope>
    <source>
        <strain evidence="5 7">RSPS-4</strain>
    </source>
</reference>
<dbReference type="EC" id="1.8.5.-" evidence="6"/>
<proteinExistence type="predicted"/>
<dbReference type="SFLD" id="SFLDG01206">
    <property type="entry name" value="Xi.1"/>
    <property type="match status" value="1"/>
</dbReference>
<reference evidence="6" key="2">
    <citation type="submission" date="2023-11" db="EMBL/GenBank/DDBJ databases">
        <title>MicrobeMod: A computational toolkit for identifying prokaryotic methylation and restriction-modification with nanopore sequencing.</title>
        <authorList>
            <person name="Crits-Christoph A."/>
            <person name="Kang S.C."/>
            <person name="Lee H."/>
            <person name="Ostrov N."/>
        </authorList>
    </citation>
    <scope>NUCLEOTIDE SEQUENCE</scope>
    <source>
        <strain evidence="6">ATCC 51242</strain>
    </source>
</reference>
<dbReference type="InterPro" id="IPR040079">
    <property type="entry name" value="Glutathione_S-Trfase"/>
</dbReference>
<dbReference type="SUPFAM" id="SSF52833">
    <property type="entry name" value="Thioredoxin-like"/>
    <property type="match status" value="1"/>
</dbReference>
<dbReference type="PANTHER" id="PTHR32419">
    <property type="entry name" value="GLUTATHIONYL-HYDROQUINONE REDUCTASE"/>
    <property type="match status" value="1"/>
</dbReference>
<dbReference type="EMBL" id="JAWXXX010000001">
    <property type="protein sequence ID" value="MDX5894475.1"/>
    <property type="molecule type" value="Genomic_DNA"/>
</dbReference>
<keyword evidence="6" id="KW-0560">Oxidoreductase</keyword>
<dbReference type="SUPFAM" id="SSF47616">
    <property type="entry name" value="GST C-terminal domain-like"/>
    <property type="match status" value="1"/>
</dbReference>
<dbReference type="CDD" id="cd03190">
    <property type="entry name" value="GST_C_Omega_like"/>
    <property type="match status" value="1"/>
</dbReference>
<dbReference type="SFLD" id="SFLDS00019">
    <property type="entry name" value="Glutathione_Transferase_(cytos"/>
    <property type="match status" value="1"/>
</dbReference>
<dbReference type="InterPro" id="IPR016639">
    <property type="entry name" value="GST_Omega/GSH"/>
</dbReference>
<protein>
    <submittedName>
        <fullName evidence="6">Glutathione S-transferase family protein</fullName>
        <ecNumber evidence="6">1.8.5.-</ecNumber>
    </submittedName>
    <submittedName>
        <fullName evidence="5">Putative glutathione S-transferase</fullName>
    </submittedName>
</protein>
<dbReference type="InterPro" id="IPR036282">
    <property type="entry name" value="Glutathione-S-Trfase_C_sf"/>
</dbReference>
<dbReference type="Gene3D" id="3.40.30.10">
    <property type="entry name" value="Glutaredoxin"/>
    <property type="match status" value="1"/>
</dbReference>
<evidence type="ECO:0000256" key="1">
    <source>
        <dbReference type="PIRSR" id="PIRSR015753-1"/>
    </source>
</evidence>
<dbReference type="GO" id="GO:0004364">
    <property type="term" value="F:glutathione transferase activity"/>
    <property type="evidence" value="ECO:0007669"/>
    <property type="project" value="InterPro"/>
</dbReference>
<dbReference type="eggNOG" id="COG0435">
    <property type="taxonomic scope" value="Bacteria"/>
</dbReference>
<dbReference type="Gene3D" id="1.20.1050.10">
    <property type="match status" value="1"/>
</dbReference>
<feature type="binding site" evidence="2">
    <location>
        <position position="89"/>
    </location>
    <ligand>
        <name>glutathione</name>
        <dbReference type="ChEBI" id="CHEBI:57925"/>
    </ligand>
</feature>
<organism evidence="5 7">
    <name type="scientific">Rubrobacter radiotolerans</name>
    <name type="common">Arthrobacter radiotolerans</name>
    <dbReference type="NCBI Taxonomy" id="42256"/>
    <lineage>
        <taxon>Bacteria</taxon>
        <taxon>Bacillati</taxon>
        <taxon>Actinomycetota</taxon>
        <taxon>Rubrobacteria</taxon>
        <taxon>Rubrobacterales</taxon>
        <taxon>Rubrobacteraceae</taxon>
        <taxon>Rubrobacter</taxon>
    </lineage>
</organism>
<dbReference type="Pfam" id="PF13410">
    <property type="entry name" value="GST_C_2"/>
    <property type="match status" value="1"/>
</dbReference>
<dbReference type="EMBL" id="CP007514">
    <property type="protein sequence ID" value="AHY47069.1"/>
    <property type="molecule type" value="Genomic_DNA"/>
</dbReference>